<keyword evidence="6 10" id="KW-0472">Membrane</keyword>
<evidence type="ECO:0000256" key="3">
    <source>
        <dbReference type="ARBA" id="ARBA00022692"/>
    </source>
</evidence>
<evidence type="ECO:0000313" key="13">
    <source>
        <dbReference type="Proteomes" id="UP000275408"/>
    </source>
</evidence>
<feature type="transmembrane region" description="Helical" evidence="10">
    <location>
        <begin position="6"/>
        <end position="32"/>
    </location>
</feature>
<keyword evidence="2" id="KW-1003">Cell membrane</keyword>
<evidence type="ECO:0000259" key="11">
    <source>
        <dbReference type="PROSITE" id="PS50262"/>
    </source>
</evidence>
<dbReference type="Gene3D" id="1.20.1070.10">
    <property type="entry name" value="Rhodopsin 7-helix transmembrane proteins"/>
    <property type="match status" value="1"/>
</dbReference>
<dbReference type="PANTHER" id="PTHR24246">
    <property type="entry name" value="OLFACTORY RECEPTOR AND ADENOSINE RECEPTOR"/>
    <property type="match status" value="1"/>
</dbReference>
<dbReference type="SUPFAM" id="SSF81321">
    <property type="entry name" value="Family A G protein-coupled receptor-like"/>
    <property type="match status" value="1"/>
</dbReference>
<evidence type="ECO:0000256" key="7">
    <source>
        <dbReference type="ARBA" id="ARBA00023170"/>
    </source>
</evidence>
<dbReference type="GO" id="GO:0005886">
    <property type="term" value="C:plasma membrane"/>
    <property type="evidence" value="ECO:0007669"/>
    <property type="project" value="UniProtKB-SubCell"/>
</dbReference>
<dbReference type="PROSITE" id="PS50262">
    <property type="entry name" value="G_PROTEIN_RECEP_F1_2"/>
    <property type="match status" value="1"/>
</dbReference>
<evidence type="ECO:0000256" key="4">
    <source>
        <dbReference type="ARBA" id="ARBA00022989"/>
    </source>
</evidence>
<comment type="subcellular location">
    <subcellularLocation>
        <location evidence="1">Cell membrane</location>
        <topology evidence="1">Multi-pass membrane protein</topology>
    </subcellularLocation>
</comment>
<dbReference type="PANTHER" id="PTHR24246:SF27">
    <property type="entry name" value="ADENOSINE RECEPTOR, ISOFORM A"/>
    <property type="match status" value="1"/>
</dbReference>
<dbReference type="OrthoDB" id="5979132at2759"/>
<dbReference type="InterPro" id="IPR000276">
    <property type="entry name" value="GPCR_Rhodpsn"/>
</dbReference>
<accession>A0A3M6USV4</accession>
<protein>
    <recommendedName>
        <fullName evidence="11">G-protein coupled receptors family 1 profile domain-containing protein</fullName>
    </recommendedName>
</protein>
<feature type="transmembrane region" description="Helical" evidence="10">
    <location>
        <begin position="92"/>
        <end position="114"/>
    </location>
</feature>
<evidence type="ECO:0000256" key="10">
    <source>
        <dbReference type="SAM" id="Phobius"/>
    </source>
</evidence>
<feature type="transmembrane region" description="Helical" evidence="10">
    <location>
        <begin position="244"/>
        <end position="266"/>
    </location>
</feature>
<evidence type="ECO:0000256" key="8">
    <source>
        <dbReference type="ARBA" id="ARBA00023180"/>
    </source>
</evidence>
<reference evidence="12 13" key="1">
    <citation type="journal article" date="2018" name="Sci. Rep.">
        <title>Comparative analysis of the Pocillopora damicornis genome highlights role of immune system in coral evolution.</title>
        <authorList>
            <person name="Cunning R."/>
            <person name="Bay R.A."/>
            <person name="Gillette P."/>
            <person name="Baker A.C."/>
            <person name="Traylor-Knowles N."/>
        </authorList>
    </citation>
    <scope>NUCLEOTIDE SEQUENCE [LARGE SCALE GENOMIC DNA]</scope>
    <source>
        <strain evidence="12">RSMAS</strain>
        <tissue evidence="12">Whole animal</tissue>
    </source>
</reference>
<comment type="caution">
    <text evidence="12">The sequence shown here is derived from an EMBL/GenBank/DDBJ whole genome shotgun (WGS) entry which is preliminary data.</text>
</comment>
<organism evidence="12 13">
    <name type="scientific">Pocillopora damicornis</name>
    <name type="common">Cauliflower coral</name>
    <name type="synonym">Millepora damicornis</name>
    <dbReference type="NCBI Taxonomy" id="46731"/>
    <lineage>
        <taxon>Eukaryota</taxon>
        <taxon>Metazoa</taxon>
        <taxon>Cnidaria</taxon>
        <taxon>Anthozoa</taxon>
        <taxon>Hexacorallia</taxon>
        <taxon>Scleractinia</taxon>
        <taxon>Astrocoeniina</taxon>
        <taxon>Pocilloporidae</taxon>
        <taxon>Pocillopora</taxon>
    </lineage>
</organism>
<proteinExistence type="predicted"/>
<feature type="domain" description="G-protein coupled receptors family 1 profile" evidence="11">
    <location>
        <begin position="23"/>
        <end position="264"/>
    </location>
</feature>
<keyword evidence="5" id="KW-0297">G-protein coupled receptor</keyword>
<dbReference type="GO" id="GO:0004930">
    <property type="term" value="F:G protein-coupled receptor activity"/>
    <property type="evidence" value="ECO:0007669"/>
    <property type="project" value="UniProtKB-KW"/>
</dbReference>
<feature type="transmembrane region" description="Helical" evidence="10">
    <location>
        <begin position="212"/>
        <end position="232"/>
    </location>
</feature>
<evidence type="ECO:0000256" key="2">
    <source>
        <dbReference type="ARBA" id="ARBA00022475"/>
    </source>
</evidence>
<name>A0A3M6USV4_POCDA</name>
<dbReference type="AlphaFoldDB" id="A0A3M6USV4"/>
<feature type="transmembrane region" description="Helical" evidence="10">
    <location>
        <begin position="44"/>
        <end position="64"/>
    </location>
</feature>
<keyword evidence="4 10" id="KW-1133">Transmembrane helix</keyword>
<keyword evidence="13" id="KW-1185">Reference proteome</keyword>
<keyword evidence="7" id="KW-0675">Receptor</keyword>
<dbReference type="PRINTS" id="PR00237">
    <property type="entry name" value="GPCRRHODOPSN"/>
</dbReference>
<sequence length="293" mass="33688">MSDTASVVFLAFTIVESLIIVFANIFTIYVFWKHRTRLRRNSFLLKNLAIADLLVGMIEAIALGTSDIPNNVGKDSPIKDTPFETILRLSRLSYFCASIAFLVMISLERAYALIYPLRHQVLSSKWYHWSAFVVWIAVIIIVVTWCLLSEYDLLKNSNWTSFYASFTLLSFAVICASCYVIRRGLSRRFPVLNTVHDIKNGTEQNSKLSKTLYIVIAASLVCWFPSVVTYSIRFQCGRSCLPNTLFFFSSCFRLANSWINPVIYCLKFTMFKRALTNMNPCKQSQRCPNLLYR</sequence>
<dbReference type="CDD" id="cd00637">
    <property type="entry name" value="7tm_classA_rhodopsin-like"/>
    <property type="match status" value="1"/>
</dbReference>
<dbReference type="Proteomes" id="UP000275408">
    <property type="component" value="Unassembled WGS sequence"/>
</dbReference>
<keyword evidence="9" id="KW-0807">Transducer</keyword>
<evidence type="ECO:0000256" key="5">
    <source>
        <dbReference type="ARBA" id="ARBA00023040"/>
    </source>
</evidence>
<keyword evidence="8" id="KW-0325">Glycoprotein</keyword>
<dbReference type="EMBL" id="RCHS01000803">
    <property type="protein sequence ID" value="RMX56751.1"/>
    <property type="molecule type" value="Genomic_DNA"/>
</dbReference>
<dbReference type="Pfam" id="PF00001">
    <property type="entry name" value="7tm_1"/>
    <property type="match status" value="1"/>
</dbReference>
<evidence type="ECO:0000313" key="12">
    <source>
        <dbReference type="EMBL" id="RMX56751.1"/>
    </source>
</evidence>
<evidence type="ECO:0000256" key="1">
    <source>
        <dbReference type="ARBA" id="ARBA00004651"/>
    </source>
</evidence>
<feature type="transmembrane region" description="Helical" evidence="10">
    <location>
        <begin position="160"/>
        <end position="181"/>
    </location>
</feature>
<gene>
    <name evidence="12" type="ORF">pdam_00021215</name>
</gene>
<dbReference type="InterPro" id="IPR017452">
    <property type="entry name" value="GPCR_Rhodpsn_7TM"/>
</dbReference>
<evidence type="ECO:0000256" key="9">
    <source>
        <dbReference type="ARBA" id="ARBA00023224"/>
    </source>
</evidence>
<evidence type="ECO:0000256" key="6">
    <source>
        <dbReference type="ARBA" id="ARBA00023136"/>
    </source>
</evidence>
<keyword evidence="3 10" id="KW-0812">Transmembrane</keyword>
<feature type="transmembrane region" description="Helical" evidence="10">
    <location>
        <begin position="126"/>
        <end position="148"/>
    </location>
</feature>